<evidence type="ECO:0000313" key="1">
    <source>
        <dbReference type="EMBL" id="KDB50541.1"/>
    </source>
</evidence>
<name>A0A059KGJ0_9BURK</name>
<dbReference type="STRING" id="34103.SAMN05421778_11451"/>
<sequence>MNPILNRLKEPSTWAGIAVIATGLAEIAPAAPSMMLRGVSALAGGLAMLLRERGGAQ</sequence>
<comment type="caution">
    <text evidence="1">The sequence shown here is derived from an EMBL/GenBank/DDBJ whole genome shotgun (WGS) entry which is preliminary data.</text>
</comment>
<evidence type="ECO:0000313" key="2">
    <source>
        <dbReference type="Proteomes" id="UP000026714"/>
    </source>
</evidence>
<protein>
    <submittedName>
        <fullName evidence="1">Uncharacterized protein</fullName>
    </submittedName>
</protein>
<dbReference type="EMBL" id="AZRA01000129">
    <property type="protein sequence ID" value="KDB50541.1"/>
    <property type="molecule type" value="Genomic_DNA"/>
</dbReference>
<accession>A0A059KGJ0</accession>
<gene>
    <name evidence="1" type="ORF">X805_38750</name>
</gene>
<reference evidence="1 2" key="1">
    <citation type="journal article" date="2014" name="FEMS Microbiol. Ecol.">
        <title>Sphaerotilus natans encrusted with nanoball-shaped Fe(III) oxide minerals formed by nitrate-reducing mixotrophic Fe(II) oxidation.</title>
        <authorList>
            <person name="Park S."/>
            <person name="Kim D.H."/>
            <person name="Lee J.H."/>
            <person name="Hur H.G."/>
        </authorList>
    </citation>
    <scope>NUCLEOTIDE SEQUENCE [LARGE SCALE GENOMIC DNA]</scope>
    <source>
        <strain evidence="1 2">DSM 6575</strain>
    </source>
</reference>
<dbReference type="RefSeq" id="WP_156027893.1">
    <property type="nucleotide sequence ID" value="NZ_AZRA01000129.1"/>
</dbReference>
<dbReference type="PATRIC" id="fig|1286631.3.peg.3767"/>
<organism evidence="1 2">
    <name type="scientific">Sphaerotilus natans subsp. natans DSM 6575</name>
    <dbReference type="NCBI Taxonomy" id="1286631"/>
    <lineage>
        <taxon>Bacteria</taxon>
        <taxon>Pseudomonadati</taxon>
        <taxon>Pseudomonadota</taxon>
        <taxon>Betaproteobacteria</taxon>
        <taxon>Burkholderiales</taxon>
        <taxon>Sphaerotilaceae</taxon>
        <taxon>Sphaerotilus</taxon>
    </lineage>
</organism>
<keyword evidence="2" id="KW-1185">Reference proteome</keyword>
<dbReference type="AlphaFoldDB" id="A0A059KGJ0"/>
<proteinExistence type="predicted"/>
<dbReference type="Proteomes" id="UP000026714">
    <property type="component" value="Unassembled WGS sequence"/>
</dbReference>